<dbReference type="PANTHER" id="PTHR43566">
    <property type="entry name" value="CONSERVED PROTEIN"/>
    <property type="match status" value="1"/>
</dbReference>
<evidence type="ECO:0000259" key="2">
    <source>
        <dbReference type="Pfam" id="PF13635"/>
    </source>
</evidence>
<dbReference type="Pfam" id="PF13173">
    <property type="entry name" value="AAA_14"/>
    <property type="match status" value="1"/>
</dbReference>
<dbReference type="InterPro" id="IPR041682">
    <property type="entry name" value="AAA_14"/>
</dbReference>
<feature type="domain" description="DUF4143" evidence="2">
    <location>
        <begin position="182"/>
        <end position="339"/>
    </location>
</feature>
<dbReference type="AlphaFoldDB" id="A0AB33J4Z7"/>
<gene>
    <name evidence="3" type="ORF">GTC17254_20610</name>
</gene>
<reference evidence="3" key="1">
    <citation type="submission" date="2024-07" db="EMBL/GenBank/DDBJ databases">
        <title>Complete genome sequence of Prevotella sp. YM-2024 GTC17254.</title>
        <authorList>
            <person name="Hayashi M."/>
            <person name="Muto Y."/>
            <person name="Tanaka K."/>
            <person name="Niwa H."/>
        </authorList>
    </citation>
    <scope>NUCLEOTIDE SEQUENCE</scope>
    <source>
        <strain evidence="3">GTC17254</strain>
    </source>
</reference>
<dbReference type="EMBL" id="AP035786">
    <property type="protein sequence ID" value="BFO74464.1"/>
    <property type="molecule type" value="Genomic_DNA"/>
</dbReference>
<evidence type="ECO:0000313" key="3">
    <source>
        <dbReference type="EMBL" id="BFO74464.1"/>
    </source>
</evidence>
<proteinExistence type="predicted"/>
<dbReference type="Pfam" id="PF13635">
    <property type="entry name" value="DUF4143"/>
    <property type="match status" value="1"/>
</dbReference>
<dbReference type="InterPro" id="IPR025420">
    <property type="entry name" value="DUF4143"/>
</dbReference>
<organism evidence="3">
    <name type="scientific">Prevotella sp. GTC17254</name>
    <dbReference type="NCBI Taxonomy" id="3236794"/>
    <lineage>
        <taxon>Bacteria</taxon>
        <taxon>Pseudomonadati</taxon>
        <taxon>Bacteroidota</taxon>
        <taxon>Bacteroidia</taxon>
        <taxon>Bacteroidales</taxon>
        <taxon>Prevotellaceae</taxon>
        <taxon>Prevotella</taxon>
    </lineage>
</organism>
<dbReference type="PANTHER" id="PTHR43566:SF1">
    <property type="entry name" value="AAA+ ATPASE DOMAIN-CONTAINING PROTEIN"/>
    <property type="match status" value="1"/>
</dbReference>
<feature type="domain" description="AAA" evidence="1">
    <location>
        <begin position="8"/>
        <end position="137"/>
    </location>
</feature>
<keyword evidence="3" id="KW-0547">Nucleotide-binding</keyword>
<sequence length="382" mass="43307">MKEPRQFIQVVMGPRQIGKTTLIRQVLNDIDLPFTFFTADNIPATQSDWIADCWESVRAKIHLESLQECVLVIDEIQKIENWSEAVKREWDADTFNGVNIKVILLGSSRIMLLHGLSESLMGRFEEIRMAHWSYPEMRDAFGYSLEQYIFFGGYPGSASLIKNEERWRAYVHSTIVDATINKDILYNSVVSKPALLRQTFELGASYSGEIVSLTKMVGALQDAGNTTTLAGYLNLLDNSGLLAGLQKHSIDNARKRASIPKFQVYNNALKVIFSNYRFKEAQLDRKQYGRLFESAVGCHLINHAFTHHYTLNYWRDGNDEVDFIISKNGRSAAIEVKSNTVGYNTGLSVFRDKFHPVHSLIVGDGGMRAEDFFCSNPADLLR</sequence>
<name>A0AB33J4Z7_9BACT</name>
<protein>
    <submittedName>
        <fullName evidence="3">ATP-binding protein</fullName>
    </submittedName>
</protein>
<evidence type="ECO:0000259" key="1">
    <source>
        <dbReference type="Pfam" id="PF13173"/>
    </source>
</evidence>
<dbReference type="SUPFAM" id="SSF52540">
    <property type="entry name" value="P-loop containing nucleoside triphosphate hydrolases"/>
    <property type="match status" value="1"/>
</dbReference>
<dbReference type="Gene3D" id="3.40.50.300">
    <property type="entry name" value="P-loop containing nucleotide triphosphate hydrolases"/>
    <property type="match status" value="1"/>
</dbReference>
<dbReference type="InterPro" id="IPR027417">
    <property type="entry name" value="P-loop_NTPase"/>
</dbReference>
<accession>A0AB33J4Z7</accession>
<keyword evidence="3" id="KW-0067">ATP-binding</keyword>
<dbReference type="GO" id="GO:0005524">
    <property type="term" value="F:ATP binding"/>
    <property type="evidence" value="ECO:0007669"/>
    <property type="project" value="UniProtKB-KW"/>
</dbReference>